<organism evidence="1 2">
    <name type="scientific">Paraclostridium sordellii</name>
    <name type="common">Clostridium sordellii</name>
    <dbReference type="NCBI Taxonomy" id="1505"/>
    <lineage>
        <taxon>Bacteria</taxon>
        <taxon>Bacillati</taxon>
        <taxon>Bacillota</taxon>
        <taxon>Clostridia</taxon>
        <taxon>Peptostreptococcales</taxon>
        <taxon>Peptostreptococcaceae</taxon>
        <taxon>Paraclostridium</taxon>
    </lineage>
</organism>
<dbReference type="Proteomes" id="UP000049685">
    <property type="component" value="Unassembled WGS sequence"/>
</dbReference>
<proteinExistence type="predicted"/>
<protein>
    <submittedName>
        <fullName evidence="1">Uncharacterized protein</fullName>
    </submittedName>
</protein>
<dbReference type="AlphaFoldDB" id="A0A9P1L1Q0"/>
<comment type="caution">
    <text evidence="1">The sequence shown here is derived from an EMBL/GenBank/DDBJ whole genome shotgun (WGS) entry which is preliminary data.</text>
</comment>
<dbReference type="RefSeq" id="WP_256313323.1">
    <property type="nucleotide sequence ID" value="NZ_CABJBQ010000060.1"/>
</dbReference>
<evidence type="ECO:0000313" key="1">
    <source>
        <dbReference type="EMBL" id="CEO32994.1"/>
    </source>
</evidence>
<name>A0A9P1L1Q0_PARSO</name>
<dbReference type="EMBL" id="CDNY01000003">
    <property type="protein sequence ID" value="CEO32994.1"/>
    <property type="molecule type" value="Genomic_DNA"/>
</dbReference>
<gene>
    <name evidence="1" type="ORF">UMC4404_09741</name>
</gene>
<reference evidence="2" key="1">
    <citation type="submission" date="2015-01" db="EMBL/GenBank/DDBJ databases">
        <authorList>
            <person name="Aslett A.Martin."/>
            <person name="De Silva Nishadi"/>
        </authorList>
    </citation>
    <scope>NUCLEOTIDE SEQUENCE [LARGE SCALE GENOMIC DNA]</scope>
    <source>
        <strain evidence="2">UMC4404</strain>
    </source>
</reference>
<evidence type="ECO:0000313" key="2">
    <source>
        <dbReference type="Proteomes" id="UP000049685"/>
    </source>
</evidence>
<accession>A0A9P1L1Q0</accession>
<sequence length="43" mass="5089">MGIIEAAKILRDIAKQIAKDRGITEQEAWLEALEVFKREYRVW</sequence>